<evidence type="ECO:0000313" key="2">
    <source>
        <dbReference type="EMBL" id="GLR65424.1"/>
    </source>
</evidence>
<comment type="caution">
    <text evidence="2">The sequence shown here is derived from an EMBL/GenBank/DDBJ whole genome shotgun (WGS) entry which is preliminary data.</text>
</comment>
<dbReference type="Pfam" id="PF05016">
    <property type="entry name" value="ParE_toxin"/>
    <property type="match status" value="1"/>
</dbReference>
<proteinExistence type="predicted"/>
<keyword evidence="1" id="KW-1277">Toxin-antitoxin system</keyword>
<dbReference type="EMBL" id="BSOS01000004">
    <property type="protein sequence ID" value="GLR65424.1"/>
    <property type="molecule type" value="Genomic_DNA"/>
</dbReference>
<dbReference type="InterPro" id="IPR035093">
    <property type="entry name" value="RelE/ParE_toxin_dom_sf"/>
</dbReference>
<evidence type="ECO:0008006" key="4">
    <source>
        <dbReference type="Google" id="ProtNLM"/>
    </source>
</evidence>
<name>A0ABQ5ZYY9_9PROT</name>
<protein>
    <recommendedName>
        <fullName evidence="4">Plasmid stabilization system protein ParE</fullName>
    </recommendedName>
</protein>
<dbReference type="InterPro" id="IPR007712">
    <property type="entry name" value="RelE/ParE_toxin"/>
</dbReference>
<organism evidence="2 3">
    <name type="scientific">Acidocella aquatica</name>
    <dbReference type="NCBI Taxonomy" id="1922313"/>
    <lineage>
        <taxon>Bacteria</taxon>
        <taxon>Pseudomonadati</taxon>
        <taxon>Pseudomonadota</taxon>
        <taxon>Alphaproteobacteria</taxon>
        <taxon>Acetobacterales</taxon>
        <taxon>Acidocellaceae</taxon>
        <taxon>Acidocella</taxon>
    </lineage>
</organism>
<sequence length="104" mass="11943">MAYRVELTARAGRDLRRIYRDINAEDSGQAHVWFNGLEAVILSLDEHPGRGAVIPEDRDLRQLLYGEKPHIYRIIYAIDERGQIVRVLHIRHGARQSFVPVGAQ</sequence>
<dbReference type="Gene3D" id="3.30.2310.20">
    <property type="entry name" value="RelE-like"/>
    <property type="match status" value="1"/>
</dbReference>
<dbReference type="RefSeq" id="WP_284255916.1">
    <property type="nucleotide sequence ID" value="NZ_BSOS01000004.1"/>
</dbReference>
<evidence type="ECO:0000313" key="3">
    <source>
        <dbReference type="Proteomes" id="UP001156641"/>
    </source>
</evidence>
<keyword evidence="3" id="KW-1185">Reference proteome</keyword>
<accession>A0ABQ5ZYY9</accession>
<dbReference type="Proteomes" id="UP001156641">
    <property type="component" value="Unassembled WGS sequence"/>
</dbReference>
<reference evidence="3" key="1">
    <citation type="journal article" date="2019" name="Int. J. Syst. Evol. Microbiol.">
        <title>The Global Catalogue of Microorganisms (GCM) 10K type strain sequencing project: providing services to taxonomists for standard genome sequencing and annotation.</title>
        <authorList>
            <consortium name="The Broad Institute Genomics Platform"/>
            <consortium name="The Broad Institute Genome Sequencing Center for Infectious Disease"/>
            <person name="Wu L."/>
            <person name="Ma J."/>
        </authorList>
    </citation>
    <scope>NUCLEOTIDE SEQUENCE [LARGE SCALE GENOMIC DNA]</scope>
    <source>
        <strain evidence="3">NBRC 112502</strain>
    </source>
</reference>
<evidence type="ECO:0000256" key="1">
    <source>
        <dbReference type="ARBA" id="ARBA00022649"/>
    </source>
</evidence>
<gene>
    <name evidence="2" type="ORF">GCM10010909_01020</name>
</gene>